<comment type="subcellular location">
    <subcellularLocation>
        <location evidence="2">Endosome membrane</location>
        <topology evidence="2">Peripheral membrane protein</topology>
    </subcellularLocation>
    <subcellularLocation>
        <location evidence="1">Late endosome membrane</location>
    </subcellularLocation>
    <subcellularLocation>
        <location evidence="3">Lysosome membrane</location>
        <topology evidence="3">Peripheral membrane protein</topology>
        <orientation evidence="3">Cytoplasmic side</orientation>
    </subcellularLocation>
</comment>
<evidence type="ECO:0000313" key="11">
    <source>
        <dbReference type="Proteomes" id="UP001152888"/>
    </source>
</evidence>
<evidence type="ECO:0000256" key="4">
    <source>
        <dbReference type="ARBA" id="ARBA00005975"/>
    </source>
</evidence>
<dbReference type="PROSITE" id="PS51837">
    <property type="entry name" value="LITAF"/>
    <property type="match status" value="1"/>
</dbReference>
<keyword evidence="6" id="KW-0862">Zinc</keyword>
<dbReference type="GO" id="GO:0005765">
    <property type="term" value="C:lysosomal membrane"/>
    <property type="evidence" value="ECO:0007669"/>
    <property type="project" value="UniProtKB-SubCell"/>
</dbReference>
<sequence length="424" mass="47269">MEPHKDITNNQIEASDSESIAQLLNEIMTRVSEFLENPGLRQYENIIESKIHTCQRTIAQILDDLVTRVIVSELFPSTRSLTSETISTNISTRSSSFSQNCPVCLFRSPPTATDAQGYDESKIVSTNITTRSSSFAHNLDFPVWPTRKPLPATEVQGDDKSKIISTNVCSISSSFSQNVDCPLCFSKQNLTSTDAQGDEELKIASSTIRSILGEMWDFTLRVRSSIIQQNDELNTVSQIFCMPGTSENTLSMQQVEPPSKVQVCRSLVASCSTMDQVRIMQAPTKKSDKAILPSYSTVISIHPPGPPPPKIRTCESSGSFIPRVPPPSYAEVEGIWEDPPSIISSDSATLGTDPIYIICPRCRTIVVTNIERTRSHMTHIMALILCVFMCWPCAVLPYCIKSCNYTHHTCPNCRYYFGTYRPFY</sequence>
<name>A0A9P0K7I6_ACAOB</name>
<accession>A0A9P0K7I6</accession>
<dbReference type="Pfam" id="PF10601">
    <property type="entry name" value="zf-LITAF-like"/>
    <property type="match status" value="1"/>
</dbReference>
<dbReference type="InterPro" id="IPR006629">
    <property type="entry name" value="LITAF"/>
</dbReference>
<feature type="domain" description="LITAF" evidence="9">
    <location>
        <begin position="339"/>
        <end position="422"/>
    </location>
</feature>
<organism evidence="10 11">
    <name type="scientific">Acanthoscelides obtectus</name>
    <name type="common">Bean weevil</name>
    <name type="synonym">Bruchus obtectus</name>
    <dbReference type="NCBI Taxonomy" id="200917"/>
    <lineage>
        <taxon>Eukaryota</taxon>
        <taxon>Metazoa</taxon>
        <taxon>Ecdysozoa</taxon>
        <taxon>Arthropoda</taxon>
        <taxon>Hexapoda</taxon>
        <taxon>Insecta</taxon>
        <taxon>Pterygota</taxon>
        <taxon>Neoptera</taxon>
        <taxon>Endopterygota</taxon>
        <taxon>Coleoptera</taxon>
        <taxon>Polyphaga</taxon>
        <taxon>Cucujiformia</taxon>
        <taxon>Chrysomeloidea</taxon>
        <taxon>Chrysomelidae</taxon>
        <taxon>Bruchinae</taxon>
        <taxon>Bruchini</taxon>
        <taxon>Acanthoscelides</taxon>
    </lineage>
</organism>
<feature type="transmembrane region" description="Helical" evidence="8">
    <location>
        <begin position="380"/>
        <end position="398"/>
    </location>
</feature>
<dbReference type="GO" id="GO:0008270">
    <property type="term" value="F:zinc ion binding"/>
    <property type="evidence" value="ECO:0007669"/>
    <property type="project" value="TreeGrafter"/>
</dbReference>
<evidence type="ECO:0000256" key="1">
    <source>
        <dbReference type="ARBA" id="ARBA00004414"/>
    </source>
</evidence>
<protein>
    <recommendedName>
        <fullName evidence="9">LITAF domain-containing protein</fullName>
    </recommendedName>
</protein>
<keyword evidence="5" id="KW-0479">Metal-binding</keyword>
<evidence type="ECO:0000259" key="9">
    <source>
        <dbReference type="PROSITE" id="PS51837"/>
    </source>
</evidence>
<evidence type="ECO:0000256" key="7">
    <source>
        <dbReference type="ARBA" id="ARBA00023136"/>
    </source>
</evidence>
<dbReference type="EMBL" id="CAKOFQ010006749">
    <property type="protein sequence ID" value="CAH1967942.1"/>
    <property type="molecule type" value="Genomic_DNA"/>
</dbReference>
<dbReference type="InterPro" id="IPR037519">
    <property type="entry name" value="LITAF_fam"/>
</dbReference>
<comment type="caution">
    <text evidence="10">The sequence shown here is derived from an EMBL/GenBank/DDBJ whole genome shotgun (WGS) entry which is preliminary data.</text>
</comment>
<evidence type="ECO:0000256" key="2">
    <source>
        <dbReference type="ARBA" id="ARBA00004481"/>
    </source>
</evidence>
<gene>
    <name evidence="10" type="ORF">ACAOBT_LOCUS7617</name>
</gene>
<dbReference type="SMART" id="SM00714">
    <property type="entry name" value="LITAF"/>
    <property type="match status" value="1"/>
</dbReference>
<dbReference type="PANTHER" id="PTHR23292:SF14">
    <property type="entry name" value="FI16615P1-RELATED"/>
    <property type="match status" value="1"/>
</dbReference>
<keyword evidence="7 8" id="KW-0472">Membrane</keyword>
<dbReference type="OrthoDB" id="5599753at2759"/>
<dbReference type="Proteomes" id="UP001152888">
    <property type="component" value="Unassembled WGS sequence"/>
</dbReference>
<proteinExistence type="inferred from homology"/>
<dbReference type="AlphaFoldDB" id="A0A9P0K7I6"/>
<comment type="similarity">
    <text evidence="4">Belongs to the CDIP1/LITAF family.</text>
</comment>
<dbReference type="GO" id="GO:0031902">
    <property type="term" value="C:late endosome membrane"/>
    <property type="evidence" value="ECO:0007669"/>
    <property type="project" value="UniProtKB-SubCell"/>
</dbReference>
<evidence type="ECO:0000256" key="3">
    <source>
        <dbReference type="ARBA" id="ARBA00004630"/>
    </source>
</evidence>
<dbReference type="PANTHER" id="PTHR23292">
    <property type="entry name" value="LIPOPOLYSACCHARIDE-INDUCED TUMOR NECROSIS FACTOR-ALPHA FACTOR"/>
    <property type="match status" value="1"/>
</dbReference>
<keyword evidence="11" id="KW-1185">Reference proteome</keyword>
<evidence type="ECO:0000256" key="8">
    <source>
        <dbReference type="SAM" id="Phobius"/>
    </source>
</evidence>
<keyword evidence="8" id="KW-1133">Transmembrane helix</keyword>
<evidence type="ECO:0000313" key="10">
    <source>
        <dbReference type="EMBL" id="CAH1967942.1"/>
    </source>
</evidence>
<reference evidence="10" key="1">
    <citation type="submission" date="2022-03" db="EMBL/GenBank/DDBJ databases">
        <authorList>
            <person name="Sayadi A."/>
        </authorList>
    </citation>
    <scope>NUCLEOTIDE SEQUENCE</scope>
</reference>
<evidence type="ECO:0000256" key="6">
    <source>
        <dbReference type="ARBA" id="ARBA00022833"/>
    </source>
</evidence>
<keyword evidence="8" id="KW-0812">Transmembrane</keyword>
<evidence type="ECO:0000256" key="5">
    <source>
        <dbReference type="ARBA" id="ARBA00022723"/>
    </source>
</evidence>